<feature type="compositionally biased region" description="Pro residues" evidence="1">
    <location>
        <begin position="2375"/>
        <end position="2390"/>
    </location>
</feature>
<feature type="domain" description="Outer membrane channel protein CpnT-like N-terminal" evidence="4">
    <location>
        <begin position="9"/>
        <end position="154"/>
    </location>
</feature>
<feature type="region of interest" description="Disordered" evidence="1">
    <location>
        <begin position="5731"/>
        <end position="5751"/>
    </location>
</feature>
<keyword evidence="6" id="KW-1185">Reference proteome</keyword>
<feature type="compositionally biased region" description="Pro residues" evidence="1">
    <location>
        <begin position="6626"/>
        <end position="6651"/>
    </location>
</feature>
<dbReference type="InterPro" id="IPR051425">
    <property type="entry name" value="Formin_Homology"/>
</dbReference>
<feature type="region of interest" description="Disordered" evidence="1">
    <location>
        <begin position="4140"/>
        <end position="4184"/>
    </location>
</feature>
<dbReference type="Proteomes" id="UP001595975">
    <property type="component" value="Unassembled WGS sequence"/>
</dbReference>
<feature type="compositionally biased region" description="Basic and acidic residues" evidence="1">
    <location>
        <begin position="4810"/>
        <end position="4829"/>
    </location>
</feature>
<evidence type="ECO:0000313" key="5">
    <source>
        <dbReference type="EMBL" id="MFC5666685.1"/>
    </source>
</evidence>
<dbReference type="EMBL" id="JBHSOF010000043">
    <property type="protein sequence ID" value="MFC5666685.1"/>
    <property type="molecule type" value="Genomic_DNA"/>
</dbReference>
<dbReference type="InterPro" id="IPR057746">
    <property type="entry name" value="CpnT-like_N"/>
</dbReference>
<accession>A0ABW0XF12</accession>
<dbReference type="InterPro" id="IPR029501">
    <property type="entry name" value="EndoU_bac"/>
</dbReference>
<feature type="compositionally biased region" description="Basic and acidic residues" evidence="1">
    <location>
        <begin position="819"/>
        <end position="828"/>
    </location>
</feature>
<feature type="region of interest" description="Disordered" evidence="1">
    <location>
        <begin position="4808"/>
        <end position="4882"/>
    </location>
</feature>
<keyword evidence="2" id="KW-1133">Transmembrane helix</keyword>
<feature type="region of interest" description="Disordered" evidence="1">
    <location>
        <begin position="3534"/>
        <end position="3583"/>
    </location>
</feature>
<keyword evidence="2" id="KW-0812">Transmembrane</keyword>
<feature type="region of interest" description="Disordered" evidence="1">
    <location>
        <begin position="6225"/>
        <end position="6264"/>
    </location>
</feature>
<feature type="compositionally biased region" description="Low complexity" evidence="1">
    <location>
        <begin position="4643"/>
        <end position="4653"/>
    </location>
</feature>
<feature type="region of interest" description="Disordered" evidence="1">
    <location>
        <begin position="3084"/>
        <end position="3163"/>
    </location>
</feature>
<dbReference type="PANTHER" id="PTHR45725:SF18">
    <property type="entry name" value="ORC1-LIKE AAA ATPASE DOMAIN-CONTAINING PROTEIN"/>
    <property type="match status" value="1"/>
</dbReference>
<feature type="domain" description="Bacterial EndoU nuclease" evidence="3">
    <location>
        <begin position="3284"/>
        <end position="3405"/>
    </location>
</feature>
<feature type="compositionally biased region" description="Basic and acidic residues" evidence="1">
    <location>
        <begin position="642"/>
        <end position="656"/>
    </location>
</feature>
<feature type="region of interest" description="Disordered" evidence="1">
    <location>
        <begin position="6626"/>
        <end position="6669"/>
    </location>
</feature>
<feature type="region of interest" description="Disordered" evidence="1">
    <location>
        <begin position="4621"/>
        <end position="4659"/>
    </location>
</feature>
<dbReference type="PANTHER" id="PTHR45725">
    <property type="entry name" value="FORMIN HOMOLOGY 2 FAMILY MEMBER"/>
    <property type="match status" value="1"/>
</dbReference>
<feature type="region of interest" description="Disordered" evidence="1">
    <location>
        <begin position="618"/>
        <end position="890"/>
    </location>
</feature>
<evidence type="ECO:0000256" key="2">
    <source>
        <dbReference type="SAM" id="Phobius"/>
    </source>
</evidence>
<evidence type="ECO:0000259" key="4">
    <source>
        <dbReference type="Pfam" id="PF25547"/>
    </source>
</evidence>
<feature type="region of interest" description="Disordered" evidence="1">
    <location>
        <begin position="3717"/>
        <end position="3738"/>
    </location>
</feature>
<feature type="compositionally biased region" description="Basic and acidic residues" evidence="1">
    <location>
        <begin position="1141"/>
        <end position="1167"/>
    </location>
</feature>
<evidence type="ECO:0000256" key="1">
    <source>
        <dbReference type="SAM" id="MobiDB-lite"/>
    </source>
</evidence>
<feature type="compositionally biased region" description="Polar residues" evidence="1">
    <location>
        <begin position="6233"/>
        <end position="6250"/>
    </location>
</feature>
<feature type="compositionally biased region" description="Pro residues" evidence="1">
    <location>
        <begin position="4865"/>
        <end position="4881"/>
    </location>
</feature>
<proteinExistence type="predicted"/>
<dbReference type="Pfam" id="PF25547">
    <property type="entry name" value="WXG100_2"/>
    <property type="match status" value="1"/>
</dbReference>
<dbReference type="Pfam" id="PF14436">
    <property type="entry name" value="EndoU_bacteria"/>
    <property type="match status" value="4"/>
</dbReference>
<dbReference type="SUPFAM" id="SSF55486">
    <property type="entry name" value="Metalloproteases ('zincins'), catalytic domain"/>
    <property type="match status" value="1"/>
</dbReference>
<feature type="domain" description="Bacterial EndoU nuclease" evidence="3">
    <location>
        <begin position="4251"/>
        <end position="4347"/>
    </location>
</feature>
<protein>
    <submittedName>
        <fullName evidence="5">EndoU domain-containing protein</fullName>
    </submittedName>
</protein>
<dbReference type="RefSeq" id="WP_380228381.1">
    <property type="nucleotide sequence ID" value="NZ_JBHSOF010000043.1"/>
</dbReference>
<feature type="transmembrane region" description="Helical" evidence="2">
    <location>
        <begin position="124"/>
        <end position="148"/>
    </location>
</feature>
<reference evidence="6" key="1">
    <citation type="journal article" date="2019" name="Int. J. Syst. Evol. Microbiol.">
        <title>The Global Catalogue of Microorganisms (GCM) 10K type strain sequencing project: providing services to taxonomists for standard genome sequencing and annotation.</title>
        <authorList>
            <consortium name="The Broad Institute Genomics Platform"/>
            <consortium name="The Broad Institute Genome Sequencing Center for Infectious Disease"/>
            <person name="Wu L."/>
            <person name="Ma J."/>
        </authorList>
    </citation>
    <scope>NUCLEOTIDE SEQUENCE [LARGE SCALE GENOMIC DNA]</scope>
    <source>
        <strain evidence="6">CGMCC 4.1437</strain>
    </source>
</reference>
<organism evidence="5 6">
    <name type="scientific">Kitasatospora misakiensis</name>
    <dbReference type="NCBI Taxonomy" id="67330"/>
    <lineage>
        <taxon>Bacteria</taxon>
        <taxon>Bacillati</taxon>
        <taxon>Actinomycetota</taxon>
        <taxon>Actinomycetes</taxon>
        <taxon>Kitasatosporales</taxon>
        <taxon>Streptomycetaceae</taxon>
        <taxon>Kitasatospora</taxon>
    </lineage>
</organism>
<feature type="transmembrane region" description="Helical" evidence="2">
    <location>
        <begin position="207"/>
        <end position="228"/>
    </location>
</feature>
<feature type="region of interest" description="Disordered" evidence="1">
    <location>
        <begin position="5583"/>
        <end position="5610"/>
    </location>
</feature>
<feature type="transmembrane region" description="Helical" evidence="2">
    <location>
        <begin position="168"/>
        <end position="186"/>
    </location>
</feature>
<feature type="region of interest" description="Disordered" evidence="1">
    <location>
        <begin position="1125"/>
        <end position="1194"/>
    </location>
</feature>
<evidence type="ECO:0000313" key="6">
    <source>
        <dbReference type="Proteomes" id="UP001595975"/>
    </source>
</evidence>
<feature type="domain" description="Bacterial EndoU nuclease" evidence="3">
    <location>
        <begin position="1934"/>
        <end position="2027"/>
    </location>
</feature>
<gene>
    <name evidence="5" type="ORF">ACFP3U_27425</name>
</gene>
<feature type="compositionally biased region" description="Low complexity" evidence="1">
    <location>
        <begin position="4169"/>
        <end position="4184"/>
    </location>
</feature>
<feature type="domain" description="Bacterial EndoU nuclease" evidence="3">
    <location>
        <begin position="2066"/>
        <end position="2181"/>
    </location>
</feature>
<feature type="region of interest" description="Disordered" evidence="1">
    <location>
        <begin position="2339"/>
        <end position="2496"/>
    </location>
</feature>
<feature type="region of interest" description="Disordered" evidence="1">
    <location>
        <begin position="1916"/>
        <end position="1942"/>
    </location>
</feature>
<feature type="region of interest" description="Disordered" evidence="1">
    <location>
        <begin position="3981"/>
        <end position="4030"/>
    </location>
</feature>
<comment type="caution">
    <text evidence="5">The sequence shown here is derived from an EMBL/GenBank/DDBJ whole genome shotgun (WGS) entry which is preliminary data.</text>
</comment>
<feature type="region of interest" description="Disordered" evidence="1">
    <location>
        <begin position="3410"/>
        <end position="3467"/>
    </location>
</feature>
<feature type="compositionally biased region" description="Low complexity" evidence="1">
    <location>
        <begin position="2434"/>
        <end position="2456"/>
    </location>
</feature>
<evidence type="ECO:0000259" key="3">
    <source>
        <dbReference type="Pfam" id="PF14436"/>
    </source>
</evidence>
<keyword evidence="2" id="KW-0472">Membrane</keyword>
<sequence>MPHPSIEVNESTARFFTIITGMPWPEVKEGDLREVRDAYDRLAEELPALHDLIAKVAISCRRQFKGKAAVAFAYQMDSFIGLADGTDYVSAAEKTARALADCAGDVANAVEYTKWMAIAQLVQLLVEIALAVFWAPFSFGASLSGLVLKKLLTKVALTALMKYLLKTIAMHTFSGIVGGLLMDGIVQNLQIGQGNRKHIDKEYTKQAVLFGLIGGVLGGPLDLFGLGLGKLLGRLLGKSGGRLLADQLSDYLVHGDLKGLKGLLKTAAEAAEQAGGTGSLGKIAKEVAVKSEKELGKDVLAASEKAFAKETFTKKEAKAFARDLGNLMEAASEQLQAGFGKTGKNTLSEIFVKEMEQVFTKHLGKELGEKAAAKALGREFGEAFAKNWAGKAEQAVLKEAAGERVKDALGAALSHESAAGKLSARQVRMLSEHLPELAQNLSQGNRGYHLGLALGNYLRGGVQNVLTEGFYNLIFGEDHKFTVTAGSFVGGMMTGLMGHVLHLGATPLMRNYSAWVERTQYAAVEEGASKYFPLHHPISFAALASLASGKVVPFPVPRMGHPGAFELAGKLHNASLDEYADAISHASGTDIKSPPADREVAEWMQQLLPYVDFLAEERGDLPPATPTRTTAAGEHLPPTTDRSTDRSADRSSDRSAEPPVKVQSDEGAPKQRTPEQRTADPRTPDPRTSERETPGQEPPRKRAPGRAAPVPTESTADRPTAPRDRTATATSTSTSTTSTATATPTASAPSTAPRTPGRPTPVAVTSAADQAAPHPVQPTPPRPPAGPDDTGRHPAQETLAGPRRETPSIESILLGQDTDPARTPDRDAPPPPRGIRPAAPTDRSAPTQFTAHLPGDGATPPPHHASDADTAPVPTPAQAPVPQTALAPGYESREIRPAAIGTFPRSVQANGIRAYEVRRGTLPDEAGPATEIVLRVHLETSQLTPGEATDTAVAAVKQRATAGVEQVYNRGHRLPDGSRLTVRVEFTGTAGDARHTVKLSDSTELREHAGEWGLETNGEVIAHELGHLLGLPDEYRETSNYRRPVHTDGGLMTGPPLLDVHGRYSVDGDGRGEVTATVAATSLAPRYLRQIGAAVDAAFRTRAETDGDGRPIRAAFDADARQRSLYGGPGGVGGHLWPDAASERTRPVVEGGDHTNRTFRARYDADGPKLLTDLPEPRSGGDLAMSPRPAARPDARTMFPRHWTEEDAVYAAEQAYLDARRTDGVTELAPGRLHWVGEYAGVRIEGELRAGEFRSFRPTDTQPDAAPPAYAPDRAAPPALLGRRVEDLARYGDRQTLTGAHHALSEATEAAHGLDIGRTVTRFGNGTYRALVWFLDPQVAPNSPLAGFMTRWRRHADDAGRMMYPRTWSEPHALREVESAFNGAIRRTALADGRTTHWVGESTGGVRIEGLERDGRILVHRPTDPQPAPVPPHGSWPSHGQLGITDPVPVTHGRPFEVRRVLFDSGQEGIRLTARIHLEAEAGLTPEQIRVERARLRSLAAAYTVDGQQADGPLLDLRLEFLDHPGDGVHTGLVPPSGGPHTLATLLPDLVPGTPSAGLSDRMVDLARSAPDLAVLKEAALPAYDPAALREPGPPRPGEQPPATVSRHDVTQSRSRFTGTAWDRAGHSMPREWTADDARLAAYTVAYDAFAALRPGEKAPEVVYGLVGGAAVHVRLAADSRIADFWSEPALSADTARNRPVPEPERVLARVEVDQQTTAGRRAYEVRRSELPDGDTRVTLTVRVHVDAAGLTGTEAEKNDAVAKLKNNAHVGAFEAFNLDQRLPGGDRLHVAVVFTPTPADAHYTVAARPGQHAENLTHWGLDSAPADLARVVGHAFGLRDDYRAAAERPGVAPLDHPWATLPTGDGYALAPHHLRELGGEVDRALGTVRPPSAVDGAGLPLHPHFTEEVRRTALSGADGSGGHLRAPGDARPPAVGAPHDNGTYRVAVPQPPTTAGTVGAAAPHRTMFPDHWTAEHAVHAAEQAYHDARRNGRVTDVGGAAKHWVGVYGGVRIEGVLHEGGDFRSFRPADDQAGLDPVRSARPRPPLPSYFDLRSVRELRFGDRQSLTGVHLTTDPALARENGVIVGDPRRTHPNGTRWADVWFLDPAVDPRSPGAELPANWHRRGDEASHTLYPAAWSTAEVATAVREAYAGASRRPVGGDEVWVGESRGVRIEGLTRDGVHLAHRPAAEQLPPGHWDQGAVHQLTTERSVDFDGGYPVLVRKARFDNGEEGAHLVVPVRLVLEPGTTPAEAVAFFTELRRAAAILAAEHSAGGDSLVRLDLKIAGPGENAPQYLVGRGARPDLDAVLPDFMTAVRDDDEGLTGVASYLADEAAHLPGDWRPVRDPQRPLPALTEPDPAQTGPRPPTVARTAPLPPVPAPAPIAPAGPPAATQAPAMPAGVHPQPTLHAFRPDLAAQPPGHRSDAPGEALPTAAHQAAEDATAPTTTTATTTAPGHTEQPPTPAVLWQSAGADGSVPDAPIRPPHTTGDLRRTTLPNGTVRVFTSELASEVAPGAPAAAFPSRWHRQALDPGDVYYPESWDAATLGGHVAAALARPTHLSYGPDGSVFAVGRSGGVWIEGGFGPDGAFQAHRPSPHQTDADVYYSTGGTTTAGRGHEVDLPDLGPVRARRDLLHNGEEVLRLTARVRLVGDGPTGPDELQHARTTLQQAADQYLLGHQDFSETRLELRLEFTADADATEVRILPGQQPTIQQAVPRLHQAAGRHDLAMALERQPEQPPAPPRTLPDEGMLTGVRTAFTDAAWGGPARGRNLPHEWTADEARYAAHRVRQDGRAVPAGPVPPGGGAAPTLHHGEFAGVRLTVRVEHDRITDFWGEPDQRHPRQLTAPAPEQHRVLGTREVGPPTDAFDRSLEARRLQRFEVTRLGLPDGDTEAVLTVRIHLDTANLDLTDPHTGDRLTALRRRAAAGVAATFDLGQRLPGGDRLRVGVEFVDTPGAAHHTVRVQPTMDRENSGNWSLDIRPEIVAHEVGHLLGLPDEYREASWNSRPVALDGGLMGGVQLDPYGRYVVDSDHLPGGAVTNDLHRVLPARNLRQLGAVIDLAFGADRGPDPAGGHPRRPLVTEQARRTALHGGLTEAGRSVPDGGRDGGGHLYPPPGSDRPRPPRVPGSEHRNGTFRVVGAPDGDASTLHGPAGDLATGPAGRRRERTVFPEHWTADDAVYAAEQAYQHARRRPGGITGTGPSGYRWSGEYGGVRIEGRVDVRTEDRIANPAEHRPGGPVEVAEIVSFRPSEDQGGLGSAAHLPWRATEGPFGRRGEDLVRFGDRQTLTGVHHRPATPEVEARHGIKVGDPEHTNANGTYRAAVWFLDPTVSPDAPLAAFDGHWHRREGAPTHLFYPRDWEPARVLEAVRQAYANRTTEAGRPDGTLYWSGTADGVRIEGVARDGRHLIHRPADEQPGGTPPPNGDRSYPLTAPAAPGAGERPATVPRPVQQPPAADLFSPGLAADAGRGLPREWTAEQARYAVARGEELEAPRRDRADPTVMRSRVRFRGVDISVTWDWKEYQIKDFEATPGVPVPPQRFVPVPERGTRPPTAGGGEQQPLPAPHTSDGAGPFGPGAPQGHPLLAAVADAAPDLGAALLRHHRVPADAPRAELLRLMTAEVADYLQRTREEELPAEALTAFRPGLPPSRETALELRGLRHALAQSDGTHDAGLGEALAPLLAHALHVRLELTDPWGSVTRYGPDRETVVAVGRDEPVDHDVETASEPASPAPSGRGDDLAMLVDLSESVLDRITGAREVRPPWDHFRQTVSAAALRGYEARRGHLEDGEPATEIVVRIHLRGARLSERPFDPDSDGEDVGPVERFTDEEIGRVIDDAWEGVNQAFNIGHRLPNGDVLHVRPEFVDHVDDVDHHIHIVDLHRRQLREDNETWSLESTPATLAHEIGHLLGLPDEYRQQRNRDAVHTDSGMMGSTVIEHGRISADQLAGISGRRADAPATLAPRNLRELGSAVDEAFGTRPSDLTATHRAPDGHPLPPRASFGPDARQSSLYGDRRTEGGRLLPMPGSDRRRPSALIEQHPNGVLHVEYEAAPTGTGRPRRAVGVPATSAAGDLLSTDTAVRRRLFPRNWTEDDAVYAAEQSYLDALRHNGVAPAGGGRYRWTGEYAGVRIEGEIRGDRFHSFRPADTQPVPHATPGTTPDSPAAPPAAGPTRPRSAARPWDGLSLLPPLPPLGPELAYAPSRPEGILRYGQRAQDVARYGDRQSLSGLHHEFTPGINFDLTTWQRMRGVQVVERGVPHGNGTYRARVRFLDAAVAPDAPLAEFPTRWREPQGTGIRTMFPRDWTRPRVLDAVEAAHASAHYRARIDDRTYRWVGTADGVRIEGLSRDGHHLAYRPTDQQPTARMADWDARRVIGAGDHAAIPVGQGRLQLRRVLFDSGQHGLDVTVPLHLVPQQGMTEQHVLDFAGRVNRELRQSWAQGNGHGQPMLVNVTVVPVAEPGAAYRVLTAQQAAGLHLPALLGPLLPGSPLPGSARNHAEGPLRQLFDAATPLTAFSPGVLPTTGPAALREPGPLRPDEVLPAAVPQLDVRTLRPRFTDEAWESPGPGLPREWSADDARCAAFAVVDLAERSGANPPLDGVVRGTAGGVTVHVRREGGRIAEFWGEPGQEDAPQHSTPGQRGVGTPLSAPLSSPLAESGPTRSPLLRALIETDPGLLRRVFGDEAEELAADPARAEQRLREVIAQRLRERPEVADEAYELYYAWADREKRTVAGPELFREELEREVGVWEEHDLPTVRDALAALTAGALGLRVAVVDVRETAGAPFHLGPEDGHPVRLHHDAQEGFRSVADAEEAHARRQEERREEDQERRREERRRRQNLPTIEEADETEEANELREPVAQPETSQPVPPPVPAPVDPVPHPPESVATHGLLAGSHMVTSVGEATGHLVRRIAEGIAEALPDTTPNRAALARTLAESVFSGPGLRAQVSALSRGEVLHVPAGTDARGGTLTLQGRVTDLTHRRSQGNYEFENGTDHQVTLSTGTGSRWRTGLGVQGRFDFFDYVRALGTFGKQWDRADGDSLTTGARFFSRAKTSEQTSVFGGSLHLEIGYQPHGARGTEDHTQHPPNRPDRIVVTTPVEVAMPKRETVDEHGAPLLGPNPPDYGYDLAPLGGRRLHASHVLLDVRATGLPTLRPVGDGAEVPLAELGPGAPTRRQVMAGVVDALDAAARGQLGKHAGALSDRLVAEFDHNRLHQDLKGMTNGEAVVVRVPGTDIRAEVRARSRGVRVVTTTAETEFHTGAGSVLSRVKQQVTGGLWQGDGGVQGTFKRGSAGPHGGLRWGSDTVRLSGRTLETGLTTKTKEPGAILEGDGALHVVIHRGGTEVGTVDVPIGFRTLVPRSAIEVVADRPHRPWTRDVAEGLPESTVVRDIGSLDDLRQTLEREGGAYYGARWPDIRDEVMQLVTQPALASRLTALTRQEAVELTTADRSATAAVADRLRRRGIRVLLTAELTDMAHLRASDSADLSRQNESSAFTAERRLTARHTLLQGRAGFPLGDKVDGSVAVGQQKRVRTGVRETAADKLYGNSKIRTPQDIYQARTRFTLTLEGGERPRTLTPVEIATEVSVTRADPPPAQPAGAPRADLNPPSAGRDAAELGASAVVAFRDQAQAARVAEHVTAALRDRFGPLAPEVLRVLREDLGAGVLRANLSQLTRGGAVRVAVGGRTWSAEVLVRAGLTDVPQRHREIAGAEFEVGAQNRTGHGVSQDERTRRTYNGGLRGKLGPVTLAGDQSYRSDRSTGFSLDSAGSTTGRAKNVVTADASQATARFEVEIRTTRHGLFHDTLRPPRVDAVVDVTTPRYGAVDAVVNQVPGRPVSVPDRVWRTHLLGSSDVVTDVFVPGGRTHGGRRLDFGEALLAGRGLPAGELRPPAPFGERTVTEWLAARGRAGLRGKLLGVLTPNTLHDQLRTMMSGRRLVVSDGGVTVRIGASVKALTHVGNTTTTEFNTGTQVEHTHSAADGVTGGGRGTGHQLRGALSGGGTGWYLGVSLAGVTGHDVQQEHTVRAGSGNTTKAKVPGSVFSGEATLHFEVEWQENGRTRHTYFRRPLGMEVVSATGETGPAPRTVPGEAFAAADAPRGGALRQVLGPPADAGQVRQPPERVWTHGLLDTDVVRSVGVTQGVRRMLLDGAEDFYGSGPWGRIRGVVERMVDPVSLASRLTTPIAPVTAQGAGGVVDRPGNATLLVGPDGPAGDARVEVRVRITELEFHRTDPAADASPSNTAPVGSTSNAQRSLQFGGRLTGGGQADTGNVTVRAGGYADLAHQSRSNVATGEAGQVVNNAKIRTTTVQYRGLAEVEVVYHQGDRRLVRKETVPVEIDLPHRDTVEPAALPAGGHLLFREGAPAGELRLPDAAPRALERVAEALRLDTTRPDHRDRLLDVGRAARWLHPDTLSTDTPPAREWLRGLGRLVGLAGAPDAPGDGPLTHLRTLAGGGDVDRTLTDRLRDLVRHFGEGEGGDAVPTPQDVTAVWDQQHGPFRNPDVYPAEAPRPTVRRTAGDLHGAHLDTLLAEVRGVDAGTVPLVVVTVETPRGDASERSARQVAERADAVEKRLRRLLRRLGREVDVEVRVSAGYQAGRDHPVLAPGTWISRDSVRTFRVAPPAVPPHVPPPVPPVPPPVPPQVPPPGGNGQVPPPNLGDDIFAALTQGGGNGAR</sequence>
<name>A0ABW0XF12_9ACTN</name>
<feature type="compositionally biased region" description="Low complexity" evidence="1">
    <location>
        <begin position="727"/>
        <end position="755"/>
    </location>
</feature>
<feature type="region of interest" description="Disordered" evidence="1">
    <location>
        <begin position="1586"/>
        <end position="1623"/>
    </location>
</feature>
<feature type="compositionally biased region" description="Low complexity" evidence="1">
    <location>
        <begin position="2391"/>
        <end position="2403"/>
    </location>
</feature>
<feature type="compositionally biased region" description="Pro residues" evidence="1">
    <location>
        <begin position="775"/>
        <end position="786"/>
    </location>
</feature>
<feature type="compositionally biased region" description="Basic and acidic residues" evidence="1">
    <location>
        <begin position="663"/>
        <end position="700"/>
    </location>
</feature>